<evidence type="ECO:0000313" key="1">
    <source>
        <dbReference type="EMBL" id="WSC02528.1"/>
    </source>
</evidence>
<accession>A0ACD4ZVI3</accession>
<organism evidence="1 2">
    <name type="scientific">Streptomyces scopuliridis</name>
    <dbReference type="NCBI Taxonomy" id="452529"/>
    <lineage>
        <taxon>Bacteria</taxon>
        <taxon>Bacillati</taxon>
        <taxon>Actinomycetota</taxon>
        <taxon>Actinomycetes</taxon>
        <taxon>Kitasatosporales</taxon>
        <taxon>Streptomycetaceae</taxon>
        <taxon>Streptomyces</taxon>
    </lineage>
</organism>
<keyword evidence="2" id="KW-1185">Reference proteome</keyword>
<evidence type="ECO:0000313" key="2">
    <source>
        <dbReference type="Proteomes" id="UP001348369"/>
    </source>
</evidence>
<proteinExistence type="predicted"/>
<protein>
    <submittedName>
        <fullName evidence="1">DsbA family protein</fullName>
    </submittedName>
</protein>
<sequence length="325" mass="35492">MAPDEIRTSSGADRPLVSVTEFTDPACPWAWGSEPVFRLLKLTLGSRAHWRPVFGILFDEDDDPAPDPAAEARWYEGFIREVTAHTDAPYAPRLHWLTRSSLPASLAAKAARSQGAEVAERVLRRLRESTFVLGTPADTPDGIRGVVRGVPGLDIDRLLRELAAQETRNAVRADWTETRRPIPGVLDLDGPGPHPGRAKEVGEHRRYALPTLLFDGPGGRVCVPGWRPLETYFEAARTAAGDRLPLTPVRLPAAAALERWRSLTGPELALLTEELAAPAGAVRIDTGHGPLWLHPDEARARAQSTFAVKAQVVEVSDNETPRGVH</sequence>
<gene>
    <name evidence="1" type="ORF">OG835_39745</name>
</gene>
<dbReference type="Proteomes" id="UP001348369">
    <property type="component" value="Chromosome"/>
</dbReference>
<dbReference type="EMBL" id="CP109109">
    <property type="protein sequence ID" value="WSC02528.1"/>
    <property type="molecule type" value="Genomic_DNA"/>
</dbReference>
<reference evidence="1" key="1">
    <citation type="submission" date="2022-10" db="EMBL/GenBank/DDBJ databases">
        <title>The complete genomes of actinobacterial strains from the NBC collection.</title>
        <authorList>
            <person name="Joergensen T.S."/>
            <person name="Alvarez Arevalo M."/>
            <person name="Sterndorff E.B."/>
            <person name="Faurdal D."/>
            <person name="Vuksanovic O."/>
            <person name="Mourched A.-S."/>
            <person name="Charusanti P."/>
            <person name="Shaw S."/>
            <person name="Blin K."/>
            <person name="Weber T."/>
        </authorList>
    </citation>
    <scope>NUCLEOTIDE SEQUENCE</scope>
    <source>
        <strain evidence="1">NBC 01771</strain>
    </source>
</reference>
<name>A0ACD4ZVI3_9ACTN</name>